<dbReference type="GO" id="GO:0103016">
    <property type="term" value="F:tRNA-uridine 2-sulfurtransferase activity"/>
    <property type="evidence" value="ECO:0007669"/>
    <property type="project" value="UniProtKB-EC"/>
</dbReference>
<evidence type="ECO:0000256" key="6">
    <source>
        <dbReference type="ARBA" id="ARBA00022741"/>
    </source>
</evidence>
<keyword evidence="4" id="KW-0808">Transferase</keyword>
<evidence type="ECO:0000256" key="10">
    <source>
        <dbReference type="ARBA" id="ARBA00051542"/>
    </source>
</evidence>
<accession>A0A2M7PQ03</accession>
<keyword evidence="6" id="KW-0547">Nucleotide-binding</keyword>
<evidence type="ECO:0000256" key="2">
    <source>
        <dbReference type="ARBA" id="ARBA00022490"/>
    </source>
</evidence>
<dbReference type="InterPro" id="IPR046885">
    <property type="entry name" value="MnmA-like_C"/>
</dbReference>
<comment type="catalytic activity">
    <reaction evidence="10">
        <text>S-sulfanyl-L-cysteinyl-[protein] + uridine(34) in tRNA + AH2 + ATP = 2-thiouridine(34) in tRNA + L-cysteinyl-[protein] + A + AMP + diphosphate + H(+)</text>
        <dbReference type="Rhea" id="RHEA:47032"/>
        <dbReference type="Rhea" id="RHEA-COMP:10131"/>
        <dbReference type="Rhea" id="RHEA-COMP:11726"/>
        <dbReference type="Rhea" id="RHEA-COMP:11727"/>
        <dbReference type="Rhea" id="RHEA-COMP:11728"/>
        <dbReference type="ChEBI" id="CHEBI:13193"/>
        <dbReference type="ChEBI" id="CHEBI:15378"/>
        <dbReference type="ChEBI" id="CHEBI:17499"/>
        <dbReference type="ChEBI" id="CHEBI:29950"/>
        <dbReference type="ChEBI" id="CHEBI:30616"/>
        <dbReference type="ChEBI" id="CHEBI:33019"/>
        <dbReference type="ChEBI" id="CHEBI:61963"/>
        <dbReference type="ChEBI" id="CHEBI:65315"/>
        <dbReference type="ChEBI" id="CHEBI:87170"/>
        <dbReference type="ChEBI" id="CHEBI:456215"/>
        <dbReference type="EC" id="2.8.1.13"/>
    </reaction>
</comment>
<proteinExistence type="predicted"/>
<keyword evidence="5" id="KW-0819">tRNA processing</keyword>
<dbReference type="GO" id="GO:0005524">
    <property type="term" value="F:ATP binding"/>
    <property type="evidence" value="ECO:0007669"/>
    <property type="project" value="UniProtKB-KW"/>
</dbReference>
<evidence type="ECO:0000259" key="11">
    <source>
        <dbReference type="Pfam" id="PF20258"/>
    </source>
</evidence>
<dbReference type="PANTHER" id="PTHR11933">
    <property type="entry name" value="TRNA 5-METHYLAMINOMETHYL-2-THIOURIDYLATE -METHYLTRANSFERASE"/>
    <property type="match status" value="1"/>
</dbReference>
<gene>
    <name evidence="13" type="ORF">COZ07_05710</name>
</gene>
<dbReference type="EMBL" id="PFKO01000223">
    <property type="protein sequence ID" value="PIY32432.1"/>
    <property type="molecule type" value="Genomic_DNA"/>
</dbReference>
<dbReference type="EC" id="2.8.1.13" evidence="1"/>
<dbReference type="FunFam" id="2.40.30.10:FF:000023">
    <property type="entry name" value="tRNA-specific 2-thiouridylase MnmA"/>
    <property type="match status" value="1"/>
</dbReference>
<feature type="domain" description="tRNA-specific 2-thiouridylase MnmA-like central" evidence="12">
    <location>
        <begin position="10"/>
        <end position="73"/>
    </location>
</feature>
<dbReference type="Gene3D" id="2.30.30.280">
    <property type="entry name" value="Adenine nucleotide alpha hydrolases-like domains"/>
    <property type="match status" value="1"/>
</dbReference>
<dbReference type="Gene3D" id="2.40.30.10">
    <property type="entry name" value="Translation factors"/>
    <property type="match status" value="1"/>
</dbReference>
<feature type="domain" description="tRNA-specific 2-thiouridylase MnmA-like C-terminal" evidence="11">
    <location>
        <begin position="81"/>
        <end position="156"/>
    </location>
</feature>
<evidence type="ECO:0000256" key="4">
    <source>
        <dbReference type="ARBA" id="ARBA00022679"/>
    </source>
</evidence>
<evidence type="ECO:0000256" key="7">
    <source>
        <dbReference type="ARBA" id="ARBA00022840"/>
    </source>
</evidence>
<dbReference type="RefSeq" id="WP_406607633.1">
    <property type="nucleotide sequence ID" value="NZ_PFKO01000223.1"/>
</dbReference>
<dbReference type="Pfam" id="PF20259">
    <property type="entry name" value="tRNA_Me_trans_M"/>
    <property type="match status" value="1"/>
</dbReference>
<evidence type="ECO:0000313" key="13">
    <source>
        <dbReference type="EMBL" id="PIY32432.1"/>
    </source>
</evidence>
<evidence type="ECO:0000313" key="14">
    <source>
        <dbReference type="Proteomes" id="UP000230646"/>
    </source>
</evidence>
<keyword evidence="8" id="KW-0694">RNA-binding</keyword>
<keyword evidence="7" id="KW-0067">ATP-binding</keyword>
<evidence type="ECO:0000256" key="1">
    <source>
        <dbReference type="ARBA" id="ARBA00011949"/>
    </source>
</evidence>
<comment type="caution">
    <text evidence="13">The sequence shown here is derived from an EMBL/GenBank/DDBJ whole genome shotgun (WGS) entry which is preliminary data.</text>
</comment>
<dbReference type="GO" id="GO:0000049">
    <property type="term" value="F:tRNA binding"/>
    <property type="evidence" value="ECO:0007669"/>
    <property type="project" value="UniProtKB-KW"/>
</dbReference>
<evidence type="ECO:0000256" key="8">
    <source>
        <dbReference type="ARBA" id="ARBA00022884"/>
    </source>
</evidence>
<dbReference type="InterPro" id="IPR023382">
    <property type="entry name" value="MnmA-like_central_sf"/>
</dbReference>
<dbReference type="FunFam" id="2.30.30.280:FF:000001">
    <property type="entry name" value="tRNA-specific 2-thiouridylase MnmA"/>
    <property type="match status" value="1"/>
</dbReference>
<dbReference type="PANTHER" id="PTHR11933:SF5">
    <property type="entry name" value="MITOCHONDRIAL TRNA-SPECIFIC 2-THIOURIDYLASE 1"/>
    <property type="match status" value="1"/>
</dbReference>
<protein>
    <recommendedName>
        <fullName evidence="1">tRNA-uridine 2-sulfurtransferase</fullName>
        <ecNumber evidence="1">2.8.1.13</ecNumber>
    </recommendedName>
</protein>
<evidence type="ECO:0000256" key="9">
    <source>
        <dbReference type="ARBA" id="ARBA00023157"/>
    </source>
</evidence>
<evidence type="ECO:0000256" key="5">
    <source>
        <dbReference type="ARBA" id="ARBA00022694"/>
    </source>
</evidence>
<evidence type="ECO:0000256" key="3">
    <source>
        <dbReference type="ARBA" id="ARBA00022555"/>
    </source>
</evidence>
<evidence type="ECO:0000259" key="12">
    <source>
        <dbReference type="Pfam" id="PF20259"/>
    </source>
</evidence>
<keyword evidence="9" id="KW-1015">Disulfide bond</keyword>
<dbReference type="InterPro" id="IPR046884">
    <property type="entry name" value="MnmA-like_central"/>
</dbReference>
<organism evidence="13 14">
    <name type="scientific">Candidatus Infernicultor aquiphilus</name>
    <dbReference type="NCBI Taxonomy" id="1805029"/>
    <lineage>
        <taxon>Bacteria</taxon>
        <taxon>Pseudomonadati</taxon>
        <taxon>Atribacterota</taxon>
        <taxon>Candidatus Phoenicimicrobiia</taxon>
        <taxon>Candidatus Pheonicimicrobiales</taxon>
        <taxon>Candidatus Phoenicimicrobiaceae</taxon>
        <taxon>Candidatus Infernicultor</taxon>
    </lineage>
</organism>
<dbReference type="Pfam" id="PF20258">
    <property type="entry name" value="tRNA_Me_trans_C"/>
    <property type="match status" value="1"/>
</dbReference>
<keyword evidence="2" id="KW-0963">Cytoplasm</keyword>
<sequence>CFIREGDYRRFLRQNVSENIKLGKFIDKLGNILGAHQGIPFYTIGQRKGLGISSNARKYVIKIDRKENTVILSKEEDLYQDQLIIKDLNFISDDKLADSKKVEVKIRYNSKKSPATISSYQDNKILINFEKPQRAITPGQSAVFYQGDIVLGGGIIDQ</sequence>
<name>A0A2M7PQ03_9BACT</name>
<keyword evidence="3" id="KW-0820">tRNA-binding</keyword>
<feature type="non-terminal residue" evidence="13">
    <location>
        <position position="1"/>
    </location>
</feature>
<dbReference type="Proteomes" id="UP000230646">
    <property type="component" value="Unassembled WGS sequence"/>
</dbReference>
<dbReference type="AlphaFoldDB" id="A0A2M7PQ03"/>
<dbReference type="GO" id="GO:0002143">
    <property type="term" value="P:tRNA wobble position uridine thiolation"/>
    <property type="evidence" value="ECO:0007669"/>
    <property type="project" value="TreeGrafter"/>
</dbReference>
<reference evidence="13 14" key="1">
    <citation type="submission" date="2017-09" db="EMBL/GenBank/DDBJ databases">
        <title>Depth-based differentiation of microbial function through sediment-hosted aquifers and enrichment of novel symbionts in the deep terrestrial subsurface.</title>
        <authorList>
            <person name="Probst A.J."/>
            <person name="Ladd B."/>
            <person name="Jarett J.K."/>
            <person name="Geller-Mcgrath D.E."/>
            <person name="Sieber C.M."/>
            <person name="Emerson J.B."/>
            <person name="Anantharaman K."/>
            <person name="Thomas B.C."/>
            <person name="Malmstrom R."/>
            <person name="Stieglmeier M."/>
            <person name="Klingl A."/>
            <person name="Woyke T."/>
            <person name="Ryan C.M."/>
            <person name="Banfield J.F."/>
        </authorList>
    </citation>
    <scope>NUCLEOTIDE SEQUENCE [LARGE SCALE GENOMIC DNA]</scope>
    <source>
        <strain evidence="13">CG_4_10_14_3_um_filter_34_13</strain>
    </source>
</reference>